<evidence type="ECO:0000256" key="2">
    <source>
        <dbReference type="ARBA" id="ARBA00022723"/>
    </source>
</evidence>
<dbReference type="InterPro" id="IPR017941">
    <property type="entry name" value="Rieske_2Fe-2S"/>
</dbReference>
<reference evidence="7 8" key="1">
    <citation type="journal article" date="2013" name="Genome Announc.">
        <title>Draft Genome Sequence of an Alphaproteobacterium, Caenispirillum salinarum AK4(T), Isolated from a Solar Saltern.</title>
        <authorList>
            <person name="Khatri I."/>
            <person name="Singh A."/>
            <person name="Korpole S."/>
            <person name="Pinnaka A.K."/>
            <person name="Subramanian S."/>
        </authorList>
    </citation>
    <scope>NUCLEOTIDE SEQUENCE [LARGE SCALE GENOMIC DNA]</scope>
    <source>
        <strain evidence="7 8">AK4</strain>
    </source>
</reference>
<evidence type="ECO:0000313" key="8">
    <source>
        <dbReference type="Proteomes" id="UP000009881"/>
    </source>
</evidence>
<dbReference type="OrthoDB" id="9800167at2"/>
<evidence type="ECO:0000256" key="3">
    <source>
        <dbReference type="ARBA" id="ARBA00023004"/>
    </source>
</evidence>
<dbReference type="PROSITE" id="PS51296">
    <property type="entry name" value="RIESKE"/>
    <property type="match status" value="1"/>
</dbReference>
<dbReference type="InterPro" id="IPR019251">
    <property type="entry name" value="DUF2231_TM"/>
</dbReference>
<keyword evidence="1" id="KW-0001">2Fe-2S</keyword>
<sequence length="291" mass="30863">MAQRRARIGDRITEWIEHRRSLDAPGHALGVAVSLAFRLMGRRGKDLRSLLHGTRYGHPLHPMLVAVPVGSWTASVLFDLLDGASEQPAPRARAAAVMTLGLGCLGAGGAVLTGLVDWQETHGKARRVGIVHAAVNAMALGLFLGSLGLRRRGRRRAARSLSLLGFATVFGGGYLGGHLAYRRRVGTDHADRSPAPMGFTPVLSSAALPENTPRRVEVDGVGVVLVRHDGRLSALSDRCSHFGGPCRRGGCSTAGWSVPGTARATAWTAATRWTAPPLADSRASRCARRTA</sequence>
<feature type="transmembrane region" description="Helical" evidence="5">
    <location>
        <begin position="93"/>
        <end position="116"/>
    </location>
</feature>
<keyword evidence="2" id="KW-0479">Metal-binding</keyword>
<dbReference type="Pfam" id="PF09990">
    <property type="entry name" value="DUF2231"/>
    <property type="match status" value="1"/>
</dbReference>
<dbReference type="Gene3D" id="2.102.10.10">
    <property type="entry name" value="Rieske [2Fe-2S] iron-sulphur domain"/>
    <property type="match status" value="1"/>
</dbReference>
<dbReference type="GO" id="GO:0046872">
    <property type="term" value="F:metal ion binding"/>
    <property type="evidence" value="ECO:0007669"/>
    <property type="project" value="UniProtKB-KW"/>
</dbReference>
<keyword evidence="4" id="KW-0411">Iron-sulfur</keyword>
<dbReference type="RefSeq" id="WP_009542662.1">
    <property type="nucleotide sequence ID" value="NZ_ANHY01000026.1"/>
</dbReference>
<gene>
    <name evidence="7" type="ORF">C882_2267</name>
</gene>
<dbReference type="eggNOG" id="COG4244">
    <property type="taxonomic scope" value="Bacteria"/>
</dbReference>
<dbReference type="SUPFAM" id="SSF50022">
    <property type="entry name" value="ISP domain"/>
    <property type="match status" value="1"/>
</dbReference>
<dbReference type="GO" id="GO:0051537">
    <property type="term" value="F:2 iron, 2 sulfur cluster binding"/>
    <property type="evidence" value="ECO:0007669"/>
    <property type="project" value="UniProtKB-KW"/>
</dbReference>
<evidence type="ECO:0000256" key="1">
    <source>
        <dbReference type="ARBA" id="ARBA00022714"/>
    </source>
</evidence>
<dbReference type="AlphaFoldDB" id="K9GKY9"/>
<dbReference type="EMBL" id="ANHY01000026">
    <property type="protein sequence ID" value="EKV26640.1"/>
    <property type="molecule type" value="Genomic_DNA"/>
</dbReference>
<keyword evidence="5" id="KW-1133">Transmembrane helix</keyword>
<evidence type="ECO:0000313" key="7">
    <source>
        <dbReference type="EMBL" id="EKV26640.1"/>
    </source>
</evidence>
<keyword evidence="8" id="KW-1185">Reference proteome</keyword>
<dbReference type="STRING" id="1238182.C882_2267"/>
<name>K9GKY9_9PROT</name>
<dbReference type="Proteomes" id="UP000009881">
    <property type="component" value="Unassembled WGS sequence"/>
</dbReference>
<feature type="transmembrane region" description="Helical" evidence="5">
    <location>
        <begin position="161"/>
        <end position="181"/>
    </location>
</feature>
<accession>K9GKY9</accession>
<dbReference type="InterPro" id="IPR036922">
    <property type="entry name" value="Rieske_2Fe-2S_sf"/>
</dbReference>
<proteinExistence type="predicted"/>
<comment type="caution">
    <text evidence="7">The sequence shown here is derived from an EMBL/GenBank/DDBJ whole genome shotgun (WGS) entry which is preliminary data.</text>
</comment>
<keyword evidence="5" id="KW-0812">Transmembrane</keyword>
<keyword evidence="5" id="KW-0472">Membrane</keyword>
<evidence type="ECO:0000256" key="4">
    <source>
        <dbReference type="ARBA" id="ARBA00023014"/>
    </source>
</evidence>
<feature type="transmembrane region" description="Helical" evidence="5">
    <location>
        <begin position="128"/>
        <end position="149"/>
    </location>
</feature>
<organism evidence="7 8">
    <name type="scientific">Caenispirillum salinarum AK4</name>
    <dbReference type="NCBI Taxonomy" id="1238182"/>
    <lineage>
        <taxon>Bacteria</taxon>
        <taxon>Pseudomonadati</taxon>
        <taxon>Pseudomonadota</taxon>
        <taxon>Alphaproteobacteria</taxon>
        <taxon>Rhodospirillales</taxon>
        <taxon>Novispirillaceae</taxon>
        <taxon>Caenispirillum</taxon>
    </lineage>
</organism>
<keyword evidence="3" id="KW-0408">Iron</keyword>
<evidence type="ECO:0000259" key="6">
    <source>
        <dbReference type="PROSITE" id="PS51296"/>
    </source>
</evidence>
<feature type="domain" description="Rieske" evidence="6">
    <location>
        <begin position="200"/>
        <end position="256"/>
    </location>
</feature>
<dbReference type="Pfam" id="PF00355">
    <property type="entry name" value="Rieske"/>
    <property type="match status" value="1"/>
</dbReference>
<evidence type="ECO:0000256" key="5">
    <source>
        <dbReference type="SAM" id="Phobius"/>
    </source>
</evidence>
<protein>
    <submittedName>
        <fullName evidence="7">Ferredoxin, 2Fe-2S</fullName>
    </submittedName>
</protein>